<dbReference type="GO" id="GO:0003700">
    <property type="term" value="F:DNA-binding transcription factor activity"/>
    <property type="evidence" value="ECO:0007669"/>
    <property type="project" value="InterPro"/>
</dbReference>
<comment type="subcellular location">
    <subcellularLocation>
        <location evidence="1">Nucleus</location>
    </subcellularLocation>
</comment>
<keyword evidence="6" id="KW-0539">Nucleus</keyword>
<evidence type="ECO:0000256" key="6">
    <source>
        <dbReference type="ARBA" id="ARBA00023242"/>
    </source>
</evidence>
<dbReference type="KEGG" id="rsz:108811836"/>
<dbReference type="PROSITE" id="PS51369">
    <property type="entry name" value="TCP"/>
    <property type="match status" value="1"/>
</dbReference>
<sequence>MNNNKTFSTTSTINEDYMSFPYSDNYCSQPLLPFSPSSSINDLLIHSNSNTENNHLDHHHHRFLQAPSPFSQFEFVQDFPHLPSFLPQNIGHNDNQPITTNDHHHHPSLLPLNNTIGESQLIEPSESITTHNEDSQRISTSQDPKMKKVKKPSRTDRHSKIKTAKGTRDRRMRLSLDVAKELFGLQDMLGFDKASKTVEWLLTQAKPEIIKIANSLSNQFNHGGFSSGDDSQTRPALGSAETSSDLCELASMWTVEDRGSNTSMTENKVDGRTMRGKRKMSQRTPILKEMSKDARAKARERAKDRTMEKIMKRRPQVNSVEEVEAHNQRDEVVKKNNNTDVNWTNSFEAMPCREDTEELCKNNRFSVYNDFVVNKKDHISDESYNMISKLNSSFPVLTHHRSQGVATFMEQQQQQVRDVYHFLGKPRDFMYCDNIR</sequence>
<dbReference type="InterPro" id="IPR005333">
    <property type="entry name" value="Transcription_factor_TCP"/>
</dbReference>
<dbReference type="RefSeq" id="XP_018439441.2">
    <property type="nucleotide sequence ID" value="XM_018583939.2"/>
</dbReference>
<keyword evidence="4" id="KW-0238">DNA-binding</keyword>
<organism evidence="10 11">
    <name type="scientific">Raphanus sativus</name>
    <name type="common">Radish</name>
    <name type="synonym">Raphanus raphanistrum var. sativus</name>
    <dbReference type="NCBI Taxonomy" id="3726"/>
    <lineage>
        <taxon>Eukaryota</taxon>
        <taxon>Viridiplantae</taxon>
        <taxon>Streptophyta</taxon>
        <taxon>Embryophyta</taxon>
        <taxon>Tracheophyta</taxon>
        <taxon>Spermatophyta</taxon>
        <taxon>Magnoliopsida</taxon>
        <taxon>eudicotyledons</taxon>
        <taxon>Gunneridae</taxon>
        <taxon>Pentapetalae</taxon>
        <taxon>rosids</taxon>
        <taxon>malvids</taxon>
        <taxon>Brassicales</taxon>
        <taxon>Brassicaceae</taxon>
        <taxon>Brassiceae</taxon>
        <taxon>Raphanus</taxon>
    </lineage>
</organism>
<dbReference type="PANTHER" id="PTHR31072">
    <property type="entry name" value="TRANSCRIPTION FACTOR TCP4-RELATED"/>
    <property type="match status" value="1"/>
</dbReference>
<evidence type="ECO:0000256" key="1">
    <source>
        <dbReference type="ARBA" id="ARBA00004123"/>
    </source>
</evidence>
<evidence type="ECO:0000259" key="9">
    <source>
        <dbReference type="PROSITE" id="PS51370"/>
    </source>
</evidence>
<proteinExistence type="predicted"/>
<dbReference type="OrthoDB" id="1896834at2759"/>
<evidence type="ECO:0000256" key="4">
    <source>
        <dbReference type="ARBA" id="ARBA00023125"/>
    </source>
</evidence>
<evidence type="ECO:0000259" key="8">
    <source>
        <dbReference type="PROSITE" id="PS51369"/>
    </source>
</evidence>
<dbReference type="AlphaFoldDB" id="A0A6J0JWI9"/>
<dbReference type="Proteomes" id="UP000504610">
    <property type="component" value="Chromosome 6"/>
</dbReference>
<dbReference type="GO" id="GO:2000032">
    <property type="term" value="P:regulation of secondary shoot formation"/>
    <property type="evidence" value="ECO:0007669"/>
    <property type="project" value="TreeGrafter"/>
</dbReference>
<feature type="region of interest" description="Disordered" evidence="7">
    <location>
        <begin position="223"/>
        <end position="243"/>
    </location>
</feature>
<dbReference type="PANTHER" id="PTHR31072:SF194">
    <property type="entry name" value="TCP DOMAIN-CONTAINING PROTEIN"/>
    <property type="match status" value="1"/>
</dbReference>
<dbReference type="PROSITE" id="PS51370">
    <property type="entry name" value="R"/>
    <property type="match status" value="1"/>
</dbReference>
<dbReference type="GO" id="GO:0005634">
    <property type="term" value="C:nucleus"/>
    <property type="evidence" value="ECO:0007669"/>
    <property type="project" value="UniProtKB-SubCell"/>
</dbReference>
<evidence type="ECO:0000256" key="5">
    <source>
        <dbReference type="ARBA" id="ARBA00023163"/>
    </source>
</evidence>
<feature type="region of interest" description="Disordered" evidence="7">
    <location>
        <begin position="258"/>
        <end position="283"/>
    </location>
</feature>
<evidence type="ECO:0000256" key="7">
    <source>
        <dbReference type="SAM" id="MobiDB-lite"/>
    </source>
</evidence>
<keyword evidence="5" id="KW-0804">Transcription</keyword>
<evidence type="ECO:0000256" key="3">
    <source>
        <dbReference type="ARBA" id="ARBA00023015"/>
    </source>
</evidence>
<feature type="domain" description="TCP" evidence="8">
    <location>
        <begin position="154"/>
        <end position="212"/>
    </location>
</feature>
<dbReference type="InterPro" id="IPR017887">
    <property type="entry name" value="TF_TCP_subgr"/>
</dbReference>
<keyword evidence="2" id="KW-0217">Developmental protein</keyword>
<evidence type="ECO:0000313" key="10">
    <source>
        <dbReference type="Proteomes" id="UP000504610"/>
    </source>
</evidence>
<feature type="domain" description="R" evidence="9">
    <location>
        <begin position="292"/>
        <end position="309"/>
    </location>
</feature>
<dbReference type="Pfam" id="PF03634">
    <property type="entry name" value="TCP"/>
    <property type="match status" value="1"/>
</dbReference>
<evidence type="ECO:0000313" key="11">
    <source>
        <dbReference type="RefSeq" id="XP_018439441.2"/>
    </source>
</evidence>
<keyword evidence="10" id="KW-1185">Reference proteome</keyword>
<reference evidence="11" key="2">
    <citation type="submission" date="2025-08" db="UniProtKB">
        <authorList>
            <consortium name="RefSeq"/>
        </authorList>
    </citation>
    <scope>IDENTIFICATION</scope>
    <source>
        <tissue evidence="11">Leaf</tissue>
    </source>
</reference>
<dbReference type="GeneID" id="108811836"/>
<dbReference type="GO" id="GO:0043565">
    <property type="term" value="F:sequence-specific DNA binding"/>
    <property type="evidence" value="ECO:0007669"/>
    <property type="project" value="TreeGrafter"/>
</dbReference>
<feature type="compositionally biased region" description="Polar residues" evidence="7">
    <location>
        <begin position="228"/>
        <end position="243"/>
    </location>
</feature>
<dbReference type="InterPro" id="IPR017888">
    <property type="entry name" value="CYC/TB1_R_domain"/>
</dbReference>
<protein>
    <submittedName>
        <fullName evidence="11">Transcription factor TCP18-like isoform X1</fullName>
    </submittedName>
</protein>
<feature type="region of interest" description="Disordered" evidence="7">
    <location>
        <begin position="125"/>
        <end position="168"/>
    </location>
</feature>
<name>A0A6J0JWI9_RAPSA</name>
<keyword evidence="3" id="KW-0805">Transcription regulation</keyword>
<evidence type="ECO:0000256" key="2">
    <source>
        <dbReference type="ARBA" id="ARBA00022473"/>
    </source>
</evidence>
<reference evidence="10" key="1">
    <citation type="journal article" date="2019" name="Database">
        <title>The radish genome database (RadishGD): an integrated information resource for radish genomics.</title>
        <authorList>
            <person name="Yu H.J."/>
            <person name="Baek S."/>
            <person name="Lee Y.J."/>
            <person name="Cho A."/>
            <person name="Mun J.H."/>
        </authorList>
    </citation>
    <scope>NUCLEOTIDE SEQUENCE [LARGE SCALE GENOMIC DNA]</scope>
    <source>
        <strain evidence="10">cv. WK10039</strain>
    </source>
</reference>
<gene>
    <name evidence="11" type="primary">LOC108811836</name>
</gene>
<accession>A0A6J0JWI9</accession>